<organism evidence="1">
    <name type="scientific">marine sediment metagenome</name>
    <dbReference type="NCBI Taxonomy" id="412755"/>
    <lineage>
        <taxon>unclassified sequences</taxon>
        <taxon>metagenomes</taxon>
        <taxon>ecological metagenomes</taxon>
    </lineage>
</organism>
<dbReference type="AlphaFoldDB" id="A0A0F9JFG2"/>
<protein>
    <submittedName>
        <fullName evidence="1">Uncharacterized protein</fullName>
    </submittedName>
</protein>
<sequence length="121" mass="14517">MPVEDKHIYLDKQEIKRSKLRRCPLCGSEKQILHPMIIKISDPTWVKLNEITKFGEDFKLRNTSYHDPKIHKTVDDVTLRLINGMSYEVNLDMCLECMDKIGYRHKFKRKHIQRLYTTKQI</sequence>
<name>A0A0F9JFG2_9ZZZZ</name>
<evidence type="ECO:0000313" key="1">
    <source>
        <dbReference type="EMBL" id="KKM68569.1"/>
    </source>
</evidence>
<dbReference type="EMBL" id="LAZR01010144">
    <property type="protein sequence ID" value="KKM68569.1"/>
    <property type="molecule type" value="Genomic_DNA"/>
</dbReference>
<gene>
    <name evidence="1" type="ORF">LCGC14_1459590</name>
</gene>
<comment type="caution">
    <text evidence="1">The sequence shown here is derived from an EMBL/GenBank/DDBJ whole genome shotgun (WGS) entry which is preliminary data.</text>
</comment>
<proteinExistence type="predicted"/>
<reference evidence="1" key="1">
    <citation type="journal article" date="2015" name="Nature">
        <title>Complex archaea that bridge the gap between prokaryotes and eukaryotes.</title>
        <authorList>
            <person name="Spang A."/>
            <person name="Saw J.H."/>
            <person name="Jorgensen S.L."/>
            <person name="Zaremba-Niedzwiedzka K."/>
            <person name="Martijn J."/>
            <person name="Lind A.E."/>
            <person name="van Eijk R."/>
            <person name="Schleper C."/>
            <person name="Guy L."/>
            <person name="Ettema T.J."/>
        </authorList>
    </citation>
    <scope>NUCLEOTIDE SEQUENCE</scope>
</reference>
<accession>A0A0F9JFG2</accession>